<organism evidence="8 9">
    <name type="scientific">Rhodocytophaga aerolata</name>
    <dbReference type="NCBI Taxonomy" id="455078"/>
    <lineage>
        <taxon>Bacteria</taxon>
        <taxon>Pseudomonadati</taxon>
        <taxon>Bacteroidota</taxon>
        <taxon>Cytophagia</taxon>
        <taxon>Cytophagales</taxon>
        <taxon>Rhodocytophagaceae</taxon>
        <taxon>Rhodocytophaga</taxon>
    </lineage>
</organism>
<dbReference type="HAMAP" id="MF_00014">
    <property type="entry name" value="Ribosome_mat_RimM"/>
    <property type="match status" value="1"/>
</dbReference>
<dbReference type="Gene3D" id="2.30.30.240">
    <property type="entry name" value="PRC-barrel domain"/>
    <property type="match status" value="1"/>
</dbReference>
<proteinExistence type="inferred from homology"/>
<evidence type="ECO:0000259" key="7">
    <source>
        <dbReference type="Pfam" id="PF24986"/>
    </source>
</evidence>
<evidence type="ECO:0000256" key="1">
    <source>
        <dbReference type="ARBA" id="ARBA00022490"/>
    </source>
</evidence>
<dbReference type="SUPFAM" id="SSF50346">
    <property type="entry name" value="PRC-barrel domain"/>
    <property type="match status" value="1"/>
</dbReference>
<comment type="similarity">
    <text evidence="5">Belongs to the RimM family.</text>
</comment>
<keyword evidence="1 5" id="KW-0963">Cytoplasm</keyword>
<comment type="caution">
    <text evidence="8">The sequence shown here is derived from an EMBL/GenBank/DDBJ whole genome shotgun (WGS) entry which is preliminary data.</text>
</comment>
<keyword evidence="9" id="KW-1185">Reference proteome</keyword>
<dbReference type="Gene3D" id="2.40.30.60">
    <property type="entry name" value="RimM"/>
    <property type="match status" value="1"/>
</dbReference>
<dbReference type="NCBIfam" id="TIGR02273">
    <property type="entry name" value="16S_RimM"/>
    <property type="match status" value="1"/>
</dbReference>
<comment type="subcellular location">
    <subcellularLocation>
        <location evidence="5">Cytoplasm</location>
    </subcellularLocation>
</comment>
<gene>
    <name evidence="5 8" type="primary">rimM</name>
    <name evidence="8" type="ORF">Q0590_21480</name>
</gene>
<protein>
    <recommendedName>
        <fullName evidence="5">Ribosome maturation factor RimM</fullName>
    </recommendedName>
</protein>
<dbReference type="Pfam" id="PF01782">
    <property type="entry name" value="RimM"/>
    <property type="match status" value="1"/>
</dbReference>
<dbReference type="SUPFAM" id="SSF50447">
    <property type="entry name" value="Translation proteins"/>
    <property type="match status" value="1"/>
</dbReference>
<evidence type="ECO:0000256" key="5">
    <source>
        <dbReference type="HAMAP-Rule" id="MF_00014"/>
    </source>
</evidence>
<dbReference type="InterPro" id="IPR011961">
    <property type="entry name" value="RimM"/>
</dbReference>
<evidence type="ECO:0000259" key="6">
    <source>
        <dbReference type="Pfam" id="PF01782"/>
    </source>
</evidence>
<dbReference type="PANTHER" id="PTHR33692">
    <property type="entry name" value="RIBOSOME MATURATION FACTOR RIMM"/>
    <property type="match status" value="1"/>
</dbReference>
<dbReference type="InterPro" id="IPR036976">
    <property type="entry name" value="RimM_N_sf"/>
</dbReference>
<feature type="domain" description="Ribosome maturation factor RimM PRC barrel" evidence="7">
    <location>
        <begin position="101"/>
        <end position="168"/>
    </location>
</feature>
<accession>A0ABT8RA45</accession>
<dbReference type="EMBL" id="JAUKPO010000014">
    <property type="protein sequence ID" value="MDO1448864.1"/>
    <property type="molecule type" value="Genomic_DNA"/>
</dbReference>
<comment type="domain">
    <text evidence="5">The PRC barrel domain binds ribosomal protein uS19.</text>
</comment>
<dbReference type="InterPro" id="IPR009000">
    <property type="entry name" value="Transl_B-barrel_sf"/>
</dbReference>
<comment type="function">
    <text evidence="5">An accessory protein needed during the final step in the assembly of 30S ribosomal subunit, possibly for assembly of the head region. Essential for efficient processing of 16S rRNA. May be needed both before and after RbfA during the maturation of 16S rRNA. It has affinity for free ribosomal 30S subunits but not for 70S ribosomes.</text>
</comment>
<reference evidence="8" key="1">
    <citation type="submission" date="2023-07" db="EMBL/GenBank/DDBJ databases">
        <title>The genome sequence of Rhodocytophaga aerolata KACC 12507.</title>
        <authorList>
            <person name="Zhang X."/>
        </authorList>
    </citation>
    <scope>NUCLEOTIDE SEQUENCE</scope>
    <source>
        <strain evidence="8">KACC 12507</strain>
    </source>
</reference>
<dbReference type="RefSeq" id="WP_302039664.1">
    <property type="nucleotide sequence ID" value="NZ_JAUKPO010000014.1"/>
</dbReference>
<dbReference type="Proteomes" id="UP001168528">
    <property type="component" value="Unassembled WGS sequence"/>
</dbReference>
<sequence length="189" mass="21588">MNIDNCFQLGYITKTHGVQGEVTFVLDVDNPEEYDQLESVFIEINGKLVPFFITHFQLQREKAIVKLEDVNSFDSADKLVGHALYLPLTELPQLEEDQFYYHDIIGYQVIDVTKGPLGTIATIYELPHQDLIAMTYQNKEVLIPITDDIVTKVDHKKKELEVDLPDGLLEIYLSDETEKPDDAEGEEEA</sequence>
<evidence type="ECO:0000256" key="2">
    <source>
        <dbReference type="ARBA" id="ARBA00022517"/>
    </source>
</evidence>
<dbReference type="PANTHER" id="PTHR33692:SF1">
    <property type="entry name" value="RIBOSOME MATURATION FACTOR RIMM"/>
    <property type="match status" value="1"/>
</dbReference>
<evidence type="ECO:0000313" key="8">
    <source>
        <dbReference type="EMBL" id="MDO1448864.1"/>
    </source>
</evidence>
<dbReference type="InterPro" id="IPR002676">
    <property type="entry name" value="RimM_N"/>
</dbReference>
<dbReference type="InterPro" id="IPR011033">
    <property type="entry name" value="PRC_barrel-like_sf"/>
</dbReference>
<dbReference type="Pfam" id="PF24986">
    <property type="entry name" value="PRC_RimM"/>
    <property type="match status" value="1"/>
</dbReference>
<comment type="subunit">
    <text evidence="5">Binds ribosomal protein uS19.</text>
</comment>
<evidence type="ECO:0000256" key="4">
    <source>
        <dbReference type="ARBA" id="ARBA00023186"/>
    </source>
</evidence>
<keyword evidence="3 5" id="KW-0698">rRNA processing</keyword>
<keyword evidence="2 5" id="KW-0690">Ribosome biogenesis</keyword>
<evidence type="ECO:0000313" key="9">
    <source>
        <dbReference type="Proteomes" id="UP001168528"/>
    </source>
</evidence>
<dbReference type="InterPro" id="IPR056792">
    <property type="entry name" value="PRC_RimM"/>
</dbReference>
<evidence type="ECO:0000256" key="3">
    <source>
        <dbReference type="ARBA" id="ARBA00022552"/>
    </source>
</evidence>
<feature type="domain" description="RimM N-terminal" evidence="6">
    <location>
        <begin position="9"/>
        <end position="87"/>
    </location>
</feature>
<name>A0ABT8RA45_9BACT</name>
<keyword evidence="4 5" id="KW-0143">Chaperone</keyword>